<proteinExistence type="predicted"/>
<evidence type="ECO:0000313" key="1">
    <source>
        <dbReference type="EMBL" id="SHL02855.1"/>
    </source>
</evidence>
<dbReference type="STRING" id="69322.SAMN05443669_1001185"/>
<accession>A0A1M6XAQ3</accession>
<protein>
    <submittedName>
        <fullName evidence="1">Uncharacterized protein</fullName>
    </submittedName>
</protein>
<dbReference type="EMBL" id="FRBU01000001">
    <property type="protein sequence ID" value="SHL02855.1"/>
    <property type="molecule type" value="Genomic_DNA"/>
</dbReference>
<dbReference type="AlphaFoldDB" id="A0A1M6XAQ3"/>
<dbReference type="Proteomes" id="UP000184260">
    <property type="component" value="Unassembled WGS sequence"/>
</dbReference>
<organism evidence="1 2">
    <name type="scientific">Flavobacterium xanthum</name>
    <dbReference type="NCBI Taxonomy" id="69322"/>
    <lineage>
        <taxon>Bacteria</taxon>
        <taxon>Pseudomonadati</taxon>
        <taxon>Bacteroidota</taxon>
        <taxon>Flavobacteriia</taxon>
        <taxon>Flavobacteriales</taxon>
        <taxon>Flavobacteriaceae</taxon>
        <taxon>Flavobacterium</taxon>
    </lineage>
</organism>
<evidence type="ECO:0000313" key="2">
    <source>
        <dbReference type="Proteomes" id="UP000184260"/>
    </source>
</evidence>
<reference evidence="2" key="1">
    <citation type="submission" date="2016-11" db="EMBL/GenBank/DDBJ databases">
        <authorList>
            <person name="Varghese N."/>
            <person name="Submissions S."/>
        </authorList>
    </citation>
    <scope>NUCLEOTIDE SEQUENCE [LARGE SCALE GENOMIC DNA]</scope>
    <source>
        <strain evidence="2">DSM 3661</strain>
    </source>
</reference>
<name>A0A1M6XAQ3_9FLAO</name>
<dbReference type="RefSeq" id="WP_139259407.1">
    <property type="nucleotide sequence ID" value="NZ_FRBU01000001.1"/>
</dbReference>
<gene>
    <name evidence="1" type="ORF">SAMN05443669_1001185</name>
</gene>
<sequence length="67" mass="8069">MRRKNKFVPTAMCIDKSRPIRLNDLKKLTLEESLALEQLIVQARHLKAFEKEYLKKVRELKLKMKEE</sequence>
<keyword evidence="2" id="KW-1185">Reference proteome</keyword>